<evidence type="ECO:0008006" key="4">
    <source>
        <dbReference type="Google" id="ProtNLM"/>
    </source>
</evidence>
<dbReference type="EMBL" id="BNJQ01000023">
    <property type="protein sequence ID" value="GHP09165.1"/>
    <property type="molecule type" value="Genomic_DNA"/>
</dbReference>
<protein>
    <recommendedName>
        <fullName evidence="4">Essential protein Yae1 N-terminal domain-containing protein</fullName>
    </recommendedName>
</protein>
<reference evidence="2" key="1">
    <citation type="submission" date="2020-10" db="EMBL/GenBank/DDBJ databases">
        <title>Unveiling of a novel bifunctional photoreceptor, Dualchrome1, isolated from a cosmopolitan green alga.</title>
        <authorList>
            <person name="Suzuki S."/>
            <person name="Kawachi M."/>
        </authorList>
    </citation>
    <scope>NUCLEOTIDE SEQUENCE</scope>
    <source>
        <strain evidence="2">NIES 2893</strain>
    </source>
</reference>
<comment type="caution">
    <text evidence="2">The sequence shown here is derived from an EMBL/GenBank/DDBJ whole genome shotgun (WGS) entry which is preliminary data.</text>
</comment>
<evidence type="ECO:0000313" key="2">
    <source>
        <dbReference type="EMBL" id="GHP09165.1"/>
    </source>
</evidence>
<organism evidence="2 3">
    <name type="scientific">Pycnococcus provasolii</name>
    <dbReference type="NCBI Taxonomy" id="41880"/>
    <lineage>
        <taxon>Eukaryota</taxon>
        <taxon>Viridiplantae</taxon>
        <taxon>Chlorophyta</taxon>
        <taxon>Pseudoscourfieldiophyceae</taxon>
        <taxon>Pseudoscourfieldiales</taxon>
        <taxon>Pycnococcaceae</taxon>
        <taxon>Pycnococcus</taxon>
    </lineage>
</organism>
<accession>A0A830HR67</accession>
<dbReference type="AlphaFoldDB" id="A0A830HR67"/>
<evidence type="ECO:0000256" key="1">
    <source>
        <dbReference type="SAM" id="MobiDB-lite"/>
    </source>
</evidence>
<gene>
    <name evidence="2" type="ORF">PPROV_000790200</name>
</gene>
<feature type="region of interest" description="Disordered" evidence="1">
    <location>
        <begin position="27"/>
        <end position="47"/>
    </location>
</feature>
<proteinExistence type="predicted"/>
<name>A0A830HR67_9CHLO</name>
<evidence type="ECO:0000313" key="3">
    <source>
        <dbReference type="Proteomes" id="UP000660262"/>
    </source>
</evidence>
<keyword evidence="3" id="KW-1185">Reference proteome</keyword>
<dbReference type="Proteomes" id="UP000660262">
    <property type="component" value="Unassembled WGS sequence"/>
</dbReference>
<sequence>MAGTTSRRECCGGGGCHTTNANPACAGAGAGDCAGEQPHSADASIGASAGEISGEAAGASLRRKAALAFLEDMDDACDDMQHESRELEREKSVREARWHDGGYAEGFRAAGEEAQQIGFERGVADGCEAGRRCGRRAADDVAALMFGETARQERDGVVPPFKVTRDRVVPTLTSLFEADVFAGSVEVNDNEAVAVSEARVRVALESVQQV</sequence>